<evidence type="ECO:0000313" key="2">
    <source>
        <dbReference type="Proteomes" id="UP000179018"/>
    </source>
</evidence>
<dbReference type="AlphaFoldDB" id="A0A1F8B492"/>
<dbReference type="CDD" id="cd16377">
    <property type="entry name" value="23S_rRNA_IVP_like"/>
    <property type="match status" value="1"/>
</dbReference>
<dbReference type="Pfam" id="PF05635">
    <property type="entry name" value="23S_rRNA_IVP"/>
    <property type="match status" value="1"/>
</dbReference>
<organism evidence="1 2">
    <name type="scientific">Candidatus Woesebacteria bacterium RIFCSPLOWO2_01_FULL_39_10</name>
    <dbReference type="NCBI Taxonomy" id="1802516"/>
    <lineage>
        <taxon>Bacteria</taxon>
        <taxon>Candidatus Woeseibacteriota</taxon>
    </lineage>
</organism>
<gene>
    <name evidence="1" type="ORF">A3A75_00250</name>
</gene>
<dbReference type="InterPro" id="IPR036583">
    <property type="entry name" value="23S_rRNA_IVS_sf"/>
</dbReference>
<protein>
    <recommendedName>
        <fullName evidence="3">Four helix bundle protein</fullName>
    </recommendedName>
</protein>
<name>A0A1F8B492_9BACT</name>
<dbReference type="PANTHER" id="PTHR38471:SF2">
    <property type="entry name" value="FOUR HELIX BUNDLE PROTEIN"/>
    <property type="match status" value="1"/>
</dbReference>
<sequence>MRTFRFLEFQVYKDSKSFYKKCIFITKSFTRNYWELKDQLLRAALSVCLNIAEGSAKYSDRDFKRFLENSLGSINECLACLDIANDNKQISNKNFEELKSNAESIAKQLGGLAKKLRNSS</sequence>
<dbReference type="InterPro" id="IPR012657">
    <property type="entry name" value="23S_rRNA-intervening_sequence"/>
</dbReference>
<dbReference type="NCBIfam" id="TIGR02436">
    <property type="entry name" value="four helix bundle protein"/>
    <property type="match status" value="1"/>
</dbReference>
<dbReference type="EMBL" id="MGHC01000030">
    <property type="protein sequence ID" value="OGM58807.1"/>
    <property type="molecule type" value="Genomic_DNA"/>
</dbReference>
<dbReference type="STRING" id="1802516.A3A75_00250"/>
<evidence type="ECO:0000313" key="1">
    <source>
        <dbReference type="EMBL" id="OGM58807.1"/>
    </source>
</evidence>
<accession>A0A1F8B492</accession>
<evidence type="ECO:0008006" key="3">
    <source>
        <dbReference type="Google" id="ProtNLM"/>
    </source>
</evidence>
<comment type="caution">
    <text evidence="1">The sequence shown here is derived from an EMBL/GenBank/DDBJ whole genome shotgun (WGS) entry which is preliminary data.</text>
</comment>
<dbReference type="PANTHER" id="PTHR38471">
    <property type="entry name" value="FOUR HELIX BUNDLE PROTEIN"/>
    <property type="match status" value="1"/>
</dbReference>
<dbReference type="Gene3D" id="1.20.1440.60">
    <property type="entry name" value="23S rRNA-intervening sequence"/>
    <property type="match status" value="1"/>
</dbReference>
<dbReference type="SUPFAM" id="SSF158446">
    <property type="entry name" value="IVS-encoded protein-like"/>
    <property type="match status" value="1"/>
</dbReference>
<dbReference type="Proteomes" id="UP000179018">
    <property type="component" value="Unassembled WGS sequence"/>
</dbReference>
<proteinExistence type="predicted"/>
<reference evidence="1 2" key="1">
    <citation type="journal article" date="2016" name="Nat. Commun.">
        <title>Thousands of microbial genomes shed light on interconnected biogeochemical processes in an aquifer system.</title>
        <authorList>
            <person name="Anantharaman K."/>
            <person name="Brown C.T."/>
            <person name="Hug L.A."/>
            <person name="Sharon I."/>
            <person name="Castelle C.J."/>
            <person name="Probst A.J."/>
            <person name="Thomas B.C."/>
            <person name="Singh A."/>
            <person name="Wilkins M.J."/>
            <person name="Karaoz U."/>
            <person name="Brodie E.L."/>
            <person name="Williams K.H."/>
            <person name="Hubbard S.S."/>
            <person name="Banfield J.F."/>
        </authorList>
    </citation>
    <scope>NUCLEOTIDE SEQUENCE [LARGE SCALE GENOMIC DNA]</scope>
</reference>